<evidence type="ECO:0000256" key="3">
    <source>
        <dbReference type="SAM" id="MobiDB-lite"/>
    </source>
</evidence>
<dbReference type="PANTHER" id="PTHR43115:SF4">
    <property type="entry name" value="DEHYDROGENASE_REDUCTASE SDR FAMILY MEMBER 11"/>
    <property type="match status" value="1"/>
</dbReference>
<organism evidence="5 6">
    <name type="scientific">Aspergillus coremiiformis</name>
    <dbReference type="NCBI Taxonomy" id="138285"/>
    <lineage>
        <taxon>Eukaryota</taxon>
        <taxon>Fungi</taxon>
        <taxon>Dikarya</taxon>
        <taxon>Ascomycota</taxon>
        <taxon>Pezizomycotina</taxon>
        <taxon>Eurotiomycetes</taxon>
        <taxon>Eurotiomycetidae</taxon>
        <taxon>Eurotiales</taxon>
        <taxon>Aspergillaceae</taxon>
        <taxon>Aspergillus</taxon>
        <taxon>Aspergillus subgen. Circumdati</taxon>
    </lineage>
</organism>
<dbReference type="EMBL" id="ML739061">
    <property type="protein sequence ID" value="KAE8354977.1"/>
    <property type="molecule type" value="Genomic_DNA"/>
</dbReference>
<dbReference type="PANTHER" id="PTHR43115">
    <property type="entry name" value="DEHYDROGENASE/REDUCTASE SDR FAMILY MEMBER 11"/>
    <property type="match status" value="1"/>
</dbReference>
<dbReference type="InterPro" id="IPR057326">
    <property type="entry name" value="KR_dom"/>
</dbReference>
<accession>A0A5N6ZBD7</accession>
<proteinExistence type="inferred from homology"/>
<dbReference type="Gene3D" id="3.40.50.720">
    <property type="entry name" value="NAD(P)-binding Rossmann-like Domain"/>
    <property type="match status" value="1"/>
</dbReference>
<dbReference type="PRINTS" id="PR00081">
    <property type="entry name" value="GDHRDH"/>
</dbReference>
<comment type="similarity">
    <text evidence="1">Belongs to the short-chain dehydrogenases/reductases (SDR) family.</text>
</comment>
<dbReference type="SMART" id="SM00822">
    <property type="entry name" value="PKS_KR"/>
    <property type="match status" value="1"/>
</dbReference>
<feature type="domain" description="Ketoreductase" evidence="4">
    <location>
        <begin position="71"/>
        <end position="265"/>
    </location>
</feature>
<dbReference type="OrthoDB" id="1933717at2759"/>
<feature type="compositionally biased region" description="Polar residues" evidence="3">
    <location>
        <begin position="30"/>
        <end position="47"/>
    </location>
</feature>
<keyword evidence="6" id="KW-1185">Reference proteome</keyword>
<dbReference type="SUPFAM" id="SSF51735">
    <property type="entry name" value="NAD(P)-binding Rossmann-fold domains"/>
    <property type="match status" value="1"/>
</dbReference>
<dbReference type="GO" id="GO:0016491">
    <property type="term" value="F:oxidoreductase activity"/>
    <property type="evidence" value="ECO:0007669"/>
    <property type="project" value="UniProtKB-KW"/>
</dbReference>
<dbReference type="AlphaFoldDB" id="A0A5N6ZBD7"/>
<keyword evidence="2" id="KW-0560">Oxidoreductase</keyword>
<dbReference type="CDD" id="cd05233">
    <property type="entry name" value="SDR_c"/>
    <property type="match status" value="1"/>
</dbReference>
<sequence length="347" mass="37539">MHHNDAFDAQTRSAIAINDYRRSSTRRSKNSLNQDSHPAKKQTTMPPSLTRHKTVYPAIAATAPALSQMGRTVLITGGSKGIGFAIARAFATAGAARVILVARPSVELSTAEDRIKQAVPSFPGQVVAVPCDLGQVEQVDRLWDDLQAQGIQVDILVLNAAFSGAAGPMLQPDWQQTWTLFEMNLRANLICATRFMRSVRSAAPSSRAILNVSSCFVHDSSDTIGFGAYASTKTAMASLMHHLANETPREQVQIVSFHPGFVYTEGLQEVCGPEDYDWDSGTAFLFFCVGFSWLTACSGFTRELRRLGCVAPGQIPARTIRLGQLGRGRHGLHARHAGGCRLLEAGG</sequence>
<name>A0A5N6ZBD7_9EURO</name>
<reference evidence="6" key="1">
    <citation type="submission" date="2019-04" db="EMBL/GenBank/DDBJ databases">
        <title>Friends and foes A comparative genomics studyof 23 Aspergillus species from section Flavi.</title>
        <authorList>
            <consortium name="DOE Joint Genome Institute"/>
            <person name="Kjaerbolling I."/>
            <person name="Vesth T."/>
            <person name="Frisvad J.C."/>
            <person name="Nybo J.L."/>
            <person name="Theobald S."/>
            <person name="Kildgaard S."/>
            <person name="Isbrandt T."/>
            <person name="Kuo A."/>
            <person name="Sato A."/>
            <person name="Lyhne E.K."/>
            <person name="Kogle M.E."/>
            <person name="Wiebenga A."/>
            <person name="Kun R.S."/>
            <person name="Lubbers R.J."/>
            <person name="Makela M.R."/>
            <person name="Barry K."/>
            <person name="Chovatia M."/>
            <person name="Clum A."/>
            <person name="Daum C."/>
            <person name="Haridas S."/>
            <person name="He G."/>
            <person name="LaButti K."/>
            <person name="Lipzen A."/>
            <person name="Mondo S."/>
            <person name="Riley R."/>
            <person name="Salamov A."/>
            <person name="Simmons B.A."/>
            <person name="Magnuson J.K."/>
            <person name="Henrissat B."/>
            <person name="Mortensen U.H."/>
            <person name="Larsen T.O."/>
            <person name="Devries R.P."/>
            <person name="Grigoriev I.V."/>
            <person name="Machida M."/>
            <person name="Baker S.E."/>
            <person name="Andersen M.R."/>
        </authorList>
    </citation>
    <scope>NUCLEOTIDE SEQUENCE [LARGE SCALE GENOMIC DNA]</scope>
    <source>
        <strain evidence="6">CBS 553.77</strain>
    </source>
</reference>
<feature type="region of interest" description="Disordered" evidence="3">
    <location>
        <begin position="17"/>
        <end position="48"/>
    </location>
</feature>
<evidence type="ECO:0000313" key="5">
    <source>
        <dbReference type="EMBL" id="KAE8354977.1"/>
    </source>
</evidence>
<gene>
    <name evidence="5" type="ORF">BDV28DRAFT_129889</name>
</gene>
<dbReference type="InterPro" id="IPR002347">
    <property type="entry name" value="SDR_fam"/>
</dbReference>
<protein>
    <recommendedName>
        <fullName evidence="4">Ketoreductase domain-containing protein</fullName>
    </recommendedName>
</protein>
<evidence type="ECO:0000259" key="4">
    <source>
        <dbReference type="SMART" id="SM00822"/>
    </source>
</evidence>
<evidence type="ECO:0000256" key="1">
    <source>
        <dbReference type="ARBA" id="ARBA00006484"/>
    </source>
</evidence>
<dbReference type="Proteomes" id="UP000327118">
    <property type="component" value="Unassembled WGS sequence"/>
</dbReference>
<evidence type="ECO:0000313" key="6">
    <source>
        <dbReference type="Proteomes" id="UP000327118"/>
    </source>
</evidence>
<evidence type="ECO:0000256" key="2">
    <source>
        <dbReference type="ARBA" id="ARBA00023002"/>
    </source>
</evidence>
<dbReference type="Pfam" id="PF00106">
    <property type="entry name" value="adh_short"/>
    <property type="match status" value="1"/>
</dbReference>
<dbReference type="InterPro" id="IPR036291">
    <property type="entry name" value="NAD(P)-bd_dom_sf"/>
</dbReference>